<proteinExistence type="predicted"/>
<protein>
    <submittedName>
        <fullName evidence="1">Uncharacterized protein</fullName>
    </submittedName>
</protein>
<name>A0A0A9GEQ2_ARUDO</name>
<reference evidence="1" key="1">
    <citation type="submission" date="2014-09" db="EMBL/GenBank/DDBJ databases">
        <authorList>
            <person name="Magalhaes I.L.F."/>
            <person name="Oliveira U."/>
            <person name="Santos F.R."/>
            <person name="Vidigal T.H.D.A."/>
            <person name="Brescovit A.D."/>
            <person name="Santos A.J."/>
        </authorList>
    </citation>
    <scope>NUCLEOTIDE SEQUENCE</scope>
    <source>
        <tissue evidence="1">Shoot tissue taken approximately 20 cm above the soil surface</tissue>
    </source>
</reference>
<sequence length="102" mass="11496">MDEELKIISDTDTVTVTRVGTFSMTRSLYTHASSLATKTNSMHWVAILGRRSNDVPCVPMPSGFRFQAQSRGNFYWIPFWCAAEHLAFACSEIHSWASLSHP</sequence>
<evidence type="ECO:0000313" key="1">
    <source>
        <dbReference type="EMBL" id="JAE21036.1"/>
    </source>
</evidence>
<reference evidence="1" key="2">
    <citation type="journal article" date="2015" name="Data Brief">
        <title>Shoot transcriptome of the giant reed, Arundo donax.</title>
        <authorList>
            <person name="Barrero R.A."/>
            <person name="Guerrero F.D."/>
            <person name="Moolhuijzen P."/>
            <person name="Goolsby J.A."/>
            <person name="Tidwell J."/>
            <person name="Bellgard S.E."/>
            <person name="Bellgard M.I."/>
        </authorList>
    </citation>
    <scope>NUCLEOTIDE SEQUENCE</scope>
    <source>
        <tissue evidence="1">Shoot tissue taken approximately 20 cm above the soil surface</tissue>
    </source>
</reference>
<dbReference type="EMBL" id="GBRH01176860">
    <property type="protein sequence ID" value="JAE21036.1"/>
    <property type="molecule type" value="Transcribed_RNA"/>
</dbReference>
<organism evidence="1">
    <name type="scientific">Arundo donax</name>
    <name type="common">Giant reed</name>
    <name type="synonym">Donax arundinaceus</name>
    <dbReference type="NCBI Taxonomy" id="35708"/>
    <lineage>
        <taxon>Eukaryota</taxon>
        <taxon>Viridiplantae</taxon>
        <taxon>Streptophyta</taxon>
        <taxon>Embryophyta</taxon>
        <taxon>Tracheophyta</taxon>
        <taxon>Spermatophyta</taxon>
        <taxon>Magnoliopsida</taxon>
        <taxon>Liliopsida</taxon>
        <taxon>Poales</taxon>
        <taxon>Poaceae</taxon>
        <taxon>PACMAD clade</taxon>
        <taxon>Arundinoideae</taxon>
        <taxon>Arundineae</taxon>
        <taxon>Arundo</taxon>
    </lineage>
</organism>
<dbReference type="AlphaFoldDB" id="A0A0A9GEQ2"/>
<accession>A0A0A9GEQ2</accession>